<protein>
    <recommendedName>
        <fullName evidence="9">Transmembrane protein</fullName>
    </recommendedName>
</protein>
<feature type="transmembrane region" description="Helical" evidence="6">
    <location>
        <begin position="289"/>
        <end position="312"/>
    </location>
</feature>
<feature type="region of interest" description="Disordered" evidence="5">
    <location>
        <begin position="321"/>
        <end position="496"/>
    </location>
</feature>
<evidence type="ECO:0000256" key="1">
    <source>
        <dbReference type="ARBA" id="ARBA00004167"/>
    </source>
</evidence>
<gene>
    <name evidence="7" type="ORF">BD626DRAFT_185800</name>
</gene>
<evidence type="ECO:0000256" key="3">
    <source>
        <dbReference type="ARBA" id="ARBA00022989"/>
    </source>
</evidence>
<dbReference type="OrthoDB" id="2563669at2759"/>
<sequence length="496" mass="52268">MPSQNFTIDNTSPLITYKPEGQWSQGSAAQDSAADLYSDGGTFTLTNTAGSKASFSFNGTDVYVYGAKRGNHGQYTVALDGSSNTFDGYSKPDEFQVALFTAGSLSTNKMHTVTITCEDDAYFDIDFITWTADIGKDTAPSQTTIQDTSSEFSYSGAWTTNSDDIPSLSSFNGGTAHQTRDGDSYVTLNFSGQAVDLYGGVGPSRGPYTVQLNGGDVQTFNATNANVQTQVMLYHGDNLGGGKHNMIITNQPGRTGDGLVIDYAVYYASDDGSDATDGSNASSGLSTGAIVGIVVGVVGGLAVLALAVFFILRRRRKNRDEGGIWTDKPESPIPPAQPYVYSPAPGSDHNAYATSTYPSYTQALPPPKLAGTITSSHGSQSNVSNQWPDESSNSAGGSSVYRPGVAQMYSSQGAPGLHTANPSEVGEGPFMPVPATAPSRPGKQMGAAVPAAQRQAPPPQLTPEELAHQRLMVDGREQDFGPLPPNYDQATQPFSR</sequence>
<feature type="compositionally biased region" description="Polar residues" evidence="5">
    <location>
        <begin position="372"/>
        <end position="397"/>
    </location>
</feature>
<feature type="compositionally biased region" description="Basic and acidic residues" evidence="5">
    <location>
        <begin position="321"/>
        <end position="330"/>
    </location>
</feature>
<evidence type="ECO:0000256" key="4">
    <source>
        <dbReference type="ARBA" id="ARBA00023136"/>
    </source>
</evidence>
<dbReference type="GO" id="GO:0016020">
    <property type="term" value="C:membrane"/>
    <property type="evidence" value="ECO:0007669"/>
    <property type="project" value="UniProtKB-SubCell"/>
</dbReference>
<accession>A0A550C0C0</accession>
<name>A0A550C0C0_9AGAR</name>
<evidence type="ECO:0000256" key="5">
    <source>
        <dbReference type="SAM" id="MobiDB-lite"/>
    </source>
</evidence>
<keyword evidence="2 6" id="KW-0812">Transmembrane</keyword>
<keyword evidence="8" id="KW-1185">Reference proteome</keyword>
<dbReference type="GO" id="GO:0071944">
    <property type="term" value="C:cell periphery"/>
    <property type="evidence" value="ECO:0007669"/>
    <property type="project" value="UniProtKB-ARBA"/>
</dbReference>
<organism evidence="7 8">
    <name type="scientific">Schizophyllum amplum</name>
    <dbReference type="NCBI Taxonomy" id="97359"/>
    <lineage>
        <taxon>Eukaryota</taxon>
        <taxon>Fungi</taxon>
        <taxon>Dikarya</taxon>
        <taxon>Basidiomycota</taxon>
        <taxon>Agaricomycotina</taxon>
        <taxon>Agaricomycetes</taxon>
        <taxon>Agaricomycetidae</taxon>
        <taxon>Agaricales</taxon>
        <taxon>Schizophyllaceae</taxon>
        <taxon>Schizophyllum</taxon>
    </lineage>
</organism>
<reference evidence="7 8" key="1">
    <citation type="journal article" date="2019" name="New Phytol.">
        <title>Comparative genomics reveals unique wood-decay strategies and fruiting body development in the Schizophyllaceae.</title>
        <authorList>
            <person name="Almasi E."/>
            <person name="Sahu N."/>
            <person name="Krizsan K."/>
            <person name="Balint B."/>
            <person name="Kovacs G.M."/>
            <person name="Kiss B."/>
            <person name="Cseklye J."/>
            <person name="Drula E."/>
            <person name="Henrissat B."/>
            <person name="Nagy I."/>
            <person name="Chovatia M."/>
            <person name="Adam C."/>
            <person name="LaButti K."/>
            <person name="Lipzen A."/>
            <person name="Riley R."/>
            <person name="Grigoriev I.V."/>
            <person name="Nagy L.G."/>
        </authorList>
    </citation>
    <scope>NUCLEOTIDE SEQUENCE [LARGE SCALE GENOMIC DNA]</scope>
    <source>
        <strain evidence="7 8">NL-1724</strain>
    </source>
</reference>
<evidence type="ECO:0000313" key="8">
    <source>
        <dbReference type="Proteomes" id="UP000320762"/>
    </source>
</evidence>
<evidence type="ECO:0000313" key="7">
    <source>
        <dbReference type="EMBL" id="TRM58239.1"/>
    </source>
</evidence>
<dbReference type="EMBL" id="VDMD01000037">
    <property type="protein sequence ID" value="TRM58239.1"/>
    <property type="molecule type" value="Genomic_DNA"/>
</dbReference>
<dbReference type="InterPro" id="IPR051694">
    <property type="entry name" value="Immunoregulatory_rcpt-like"/>
</dbReference>
<proteinExistence type="predicted"/>
<evidence type="ECO:0000256" key="2">
    <source>
        <dbReference type="ARBA" id="ARBA00022692"/>
    </source>
</evidence>
<dbReference type="Gene3D" id="2.60.120.260">
    <property type="entry name" value="Galactose-binding domain-like"/>
    <property type="match status" value="2"/>
</dbReference>
<dbReference type="Proteomes" id="UP000320762">
    <property type="component" value="Unassembled WGS sequence"/>
</dbReference>
<comment type="caution">
    <text evidence="7">The sequence shown here is derived from an EMBL/GenBank/DDBJ whole genome shotgun (WGS) entry which is preliminary data.</text>
</comment>
<keyword evidence="4 6" id="KW-0472">Membrane</keyword>
<evidence type="ECO:0000256" key="6">
    <source>
        <dbReference type="SAM" id="Phobius"/>
    </source>
</evidence>
<keyword evidence="3 6" id="KW-1133">Transmembrane helix</keyword>
<dbReference type="STRING" id="97359.A0A550C0C0"/>
<dbReference type="PANTHER" id="PTHR15549">
    <property type="entry name" value="PAIRED IMMUNOGLOBULIN-LIKE TYPE 2 RECEPTOR"/>
    <property type="match status" value="1"/>
</dbReference>
<feature type="compositionally biased region" description="Basic and acidic residues" evidence="5">
    <location>
        <begin position="465"/>
        <end position="479"/>
    </location>
</feature>
<dbReference type="AlphaFoldDB" id="A0A550C0C0"/>
<comment type="subcellular location">
    <subcellularLocation>
        <location evidence="1">Membrane</location>
        <topology evidence="1">Single-pass membrane protein</topology>
    </subcellularLocation>
</comment>
<feature type="compositionally biased region" description="Polar residues" evidence="5">
    <location>
        <begin position="352"/>
        <end position="362"/>
    </location>
</feature>
<evidence type="ECO:0008006" key="9">
    <source>
        <dbReference type="Google" id="ProtNLM"/>
    </source>
</evidence>